<feature type="region of interest" description="Disordered" evidence="11">
    <location>
        <begin position="430"/>
        <end position="456"/>
    </location>
</feature>
<gene>
    <name evidence="13" type="ORF">pdam_00017311</name>
</gene>
<dbReference type="InterPro" id="IPR020084">
    <property type="entry name" value="NUDIX_hydrolase_CS"/>
</dbReference>
<evidence type="ECO:0000256" key="4">
    <source>
        <dbReference type="ARBA" id="ARBA00022490"/>
    </source>
</evidence>
<keyword evidence="5" id="KW-0479">Metal-binding</keyword>
<evidence type="ECO:0000256" key="2">
    <source>
        <dbReference type="ARBA" id="ARBA00004496"/>
    </source>
</evidence>
<name>A0A3M6U8L3_POCDA</name>
<sequence length="483" mass="55901">MASERDVEPDSPVIPSNSIIPQTILEELCSRFLINIPEEERKDVVRLCFQIETAHWFYVDFYRQERPDLPTCGLKDFTRINILLLTVVVTINFPFLNKTGENIDKIFENWKKYKYSVPVYGAILLNQSLDKCVLVQSFSSKSWGFPKGKVNKDESGFDCAVREVLEETGFEMRFYADPDTYFEHNFQDHQIRLYVVPGVPEKTVFQPLTRGEIKNIQWFYIDNLPAHKKDTVCRENMGLNPSAFYMVIPFVKNLRKWISARLKEANKPNPEPVASETSRNAQLQNLLAKEEQRLEQEQKRAAVERRRKQQQEKFQLQHDLNHPLRYHHMQQRGSTPKDYQALLEENLAHRSSPVAREKEGTPVFKILQRPTDESYTEEPFNPIQKLLSGSLGFGPVTAHQPFPPLGAATPERGVYPPYHHMHGVIGVHREHLSPGTPLMSSRSKQPETSPSEHSWEDKEFQFTSPAFLNFKFDTKSILACLPT</sequence>
<evidence type="ECO:0000259" key="12">
    <source>
        <dbReference type="PROSITE" id="PS51462"/>
    </source>
</evidence>
<keyword evidence="4" id="KW-0963">Cytoplasm</keyword>
<comment type="similarity">
    <text evidence="3">Belongs to the Nudix hydrolase family. DCP2 subfamily.</text>
</comment>
<comment type="cofactor">
    <cofactor evidence="1">
        <name>Mn(2+)</name>
        <dbReference type="ChEBI" id="CHEBI:29035"/>
    </cofactor>
</comment>
<dbReference type="Proteomes" id="UP000275408">
    <property type="component" value="Unassembled WGS sequence"/>
</dbReference>
<dbReference type="GO" id="GO:0140933">
    <property type="term" value="F:5'-(N(7)-methylguanosine 5'-triphospho)-[mRNA] hydrolase activity"/>
    <property type="evidence" value="ECO:0007669"/>
    <property type="project" value="UniProtKB-EC"/>
</dbReference>
<dbReference type="SMART" id="SM01125">
    <property type="entry name" value="DCP2"/>
    <property type="match status" value="1"/>
</dbReference>
<dbReference type="SUPFAM" id="SSF140586">
    <property type="entry name" value="Dcp2 domain-like"/>
    <property type="match status" value="1"/>
</dbReference>
<comment type="caution">
    <text evidence="13">The sequence shown here is derived from an EMBL/GenBank/DDBJ whole genome shotgun (WGS) entry which is preliminary data.</text>
</comment>
<evidence type="ECO:0000313" key="14">
    <source>
        <dbReference type="Proteomes" id="UP000275408"/>
    </source>
</evidence>
<evidence type="ECO:0000256" key="1">
    <source>
        <dbReference type="ARBA" id="ARBA00001936"/>
    </source>
</evidence>
<comment type="subcellular location">
    <subcellularLocation>
        <location evidence="2">Cytoplasm</location>
    </subcellularLocation>
</comment>
<keyword evidence="8" id="KW-0464">Manganese</keyword>
<evidence type="ECO:0000313" key="13">
    <source>
        <dbReference type="EMBL" id="RMX49916.1"/>
    </source>
</evidence>
<dbReference type="GO" id="GO:0000184">
    <property type="term" value="P:nuclear-transcribed mRNA catabolic process, nonsense-mediated decay"/>
    <property type="evidence" value="ECO:0007669"/>
    <property type="project" value="InterPro"/>
</dbReference>
<dbReference type="FunFam" id="3.90.79.10:FF:000003">
    <property type="entry name" value="M7GpppN-mRNA hydrolase isoform 2"/>
    <property type="match status" value="1"/>
</dbReference>
<dbReference type="PROSITE" id="PS51462">
    <property type="entry name" value="NUDIX"/>
    <property type="match status" value="1"/>
</dbReference>
<dbReference type="PANTHER" id="PTHR23114">
    <property type="entry name" value="M7GPPPN-MRNA HYDROLASE"/>
    <property type="match status" value="1"/>
</dbReference>
<dbReference type="GO" id="GO:0030145">
    <property type="term" value="F:manganese ion binding"/>
    <property type="evidence" value="ECO:0007669"/>
    <property type="project" value="InterPro"/>
</dbReference>
<keyword evidence="14" id="KW-1185">Reference proteome</keyword>
<dbReference type="CDD" id="cd03672">
    <property type="entry name" value="NUDIX_Dcp2p_Nudt20"/>
    <property type="match status" value="1"/>
</dbReference>
<feature type="region of interest" description="Disordered" evidence="11">
    <location>
        <begin position="292"/>
        <end position="322"/>
    </location>
</feature>
<evidence type="ECO:0000256" key="10">
    <source>
        <dbReference type="ARBA" id="ARBA00078183"/>
    </source>
</evidence>
<dbReference type="InterPro" id="IPR000086">
    <property type="entry name" value="NUDIX_hydrolase_dom"/>
</dbReference>
<evidence type="ECO:0000256" key="9">
    <source>
        <dbReference type="ARBA" id="ARBA00047661"/>
    </source>
</evidence>
<dbReference type="Gene3D" id="3.90.79.10">
    <property type="entry name" value="Nucleoside Triphosphate Pyrophosphohydrolase"/>
    <property type="match status" value="1"/>
</dbReference>
<comment type="catalytic activity">
    <reaction evidence="9">
        <text>a 5'-end (N(7)-methyl 5'-triphosphoguanosine)-ribonucleoside in mRNA + H2O = N(7)-methyl-GDP + a 5'-end phospho-ribonucleoside in mRNA + 2 H(+)</text>
        <dbReference type="Rhea" id="RHEA:67484"/>
        <dbReference type="Rhea" id="RHEA-COMP:15692"/>
        <dbReference type="Rhea" id="RHEA-COMP:17167"/>
        <dbReference type="ChEBI" id="CHEBI:15377"/>
        <dbReference type="ChEBI" id="CHEBI:15378"/>
        <dbReference type="ChEBI" id="CHEBI:63714"/>
        <dbReference type="ChEBI" id="CHEBI:138282"/>
        <dbReference type="ChEBI" id="CHEBI:156461"/>
        <dbReference type="EC" id="3.6.1.62"/>
    </reaction>
    <physiologicalReaction direction="left-to-right" evidence="9">
        <dbReference type="Rhea" id="RHEA:67485"/>
    </physiologicalReaction>
</comment>
<evidence type="ECO:0000256" key="11">
    <source>
        <dbReference type="SAM" id="MobiDB-lite"/>
    </source>
</evidence>
<dbReference type="InterPro" id="IPR044099">
    <property type="entry name" value="Dcp2_NUDIX"/>
</dbReference>
<evidence type="ECO:0000256" key="5">
    <source>
        <dbReference type="ARBA" id="ARBA00022723"/>
    </source>
</evidence>
<dbReference type="InterPro" id="IPR015797">
    <property type="entry name" value="NUDIX_hydrolase-like_dom_sf"/>
</dbReference>
<dbReference type="InterPro" id="IPR007722">
    <property type="entry name" value="DCP2_BoxA"/>
</dbReference>
<proteinExistence type="inferred from homology"/>
<evidence type="ECO:0000256" key="6">
    <source>
        <dbReference type="ARBA" id="ARBA00022801"/>
    </source>
</evidence>
<evidence type="ECO:0000256" key="8">
    <source>
        <dbReference type="ARBA" id="ARBA00023211"/>
    </source>
</evidence>
<dbReference type="Pfam" id="PF05026">
    <property type="entry name" value="DCP2"/>
    <property type="match status" value="1"/>
</dbReference>
<organism evidence="13 14">
    <name type="scientific">Pocillopora damicornis</name>
    <name type="common">Cauliflower coral</name>
    <name type="synonym">Millepora damicornis</name>
    <dbReference type="NCBI Taxonomy" id="46731"/>
    <lineage>
        <taxon>Eukaryota</taxon>
        <taxon>Metazoa</taxon>
        <taxon>Cnidaria</taxon>
        <taxon>Anthozoa</taxon>
        <taxon>Hexacorallia</taxon>
        <taxon>Scleractinia</taxon>
        <taxon>Astrocoeniina</taxon>
        <taxon>Pocilloporidae</taxon>
        <taxon>Pocillopora</taxon>
    </lineage>
</organism>
<evidence type="ECO:0000256" key="3">
    <source>
        <dbReference type="ARBA" id="ARBA00005279"/>
    </source>
</evidence>
<dbReference type="GO" id="GO:0000290">
    <property type="term" value="P:deadenylation-dependent decapping of nuclear-transcribed mRNA"/>
    <property type="evidence" value="ECO:0007669"/>
    <property type="project" value="InterPro"/>
</dbReference>
<dbReference type="Pfam" id="PF00293">
    <property type="entry name" value="NUDIX"/>
    <property type="match status" value="1"/>
</dbReference>
<reference evidence="13 14" key="1">
    <citation type="journal article" date="2018" name="Sci. Rep.">
        <title>Comparative analysis of the Pocillopora damicornis genome highlights role of immune system in coral evolution.</title>
        <authorList>
            <person name="Cunning R."/>
            <person name="Bay R.A."/>
            <person name="Gillette P."/>
            <person name="Baker A.C."/>
            <person name="Traylor-Knowles N."/>
        </authorList>
    </citation>
    <scope>NUCLEOTIDE SEQUENCE [LARGE SCALE GENOMIC DNA]</scope>
    <source>
        <strain evidence="13">RSMAS</strain>
        <tissue evidence="13">Whole animal</tissue>
    </source>
</reference>
<keyword evidence="7" id="KW-0694">RNA-binding</keyword>
<dbReference type="Gene3D" id="1.10.10.1050">
    <property type="entry name" value="Dcp2, box A domain"/>
    <property type="match status" value="1"/>
</dbReference>
<dbReference type="PANTHER" id="PTHR23114:SF17">
    <property type="entry name" value="M7GPPPN-MRNA HYDROLASE"/>
    <property type="match status" value="1"/>
</dbReference>
<dbReference type="InterPro" id="IPR036189">
    <property type="entry name" value="DCP2_BoxA_sf"/>
</dbReference>
<keyword evidence="6" id="KW-0378">Hydrolase</keyword>
<dbReference type="STRING" id="46731.A0A3M6U8L3"/>
<evidence type="ECO:0000256" key="7">
    <source>
        <dbReference type="ARBA" id="ARBA00022884"/>
    </source>
</evidence>
<feature type="compositionally biased region" description="Polar residues" evidence="11">
    <location>
        <begin position="438"/>
        <end position="452"/>
    </location>
</feature>
<dbReference type="EMBL" id="RCHS01002030">
    <property type="protein sequence ID" value="RMX49916.1"/>
    <property type="molecule type" value="Genomic_DNA"/>
</dbReference>
<dbReference type="AlphaFoldDB" id="A0A3M6U8L3"/>
<protein>
    <recommendedName>
        <fullName evidence="10">mRNA-decapping enzyme 2</fullName>
    </recommendedName>
</protein>
<dbReference type="PROSITE" id="PS00893">
    <property type="entry name" value="NUDIX_BOX"/>
    <property type="match status" value="1"/>
</dbReference>
<feature type="domain" description="Nudix hydrolase" evidence="12">
    <location>
        <begin position="115"/>
        <end position="246"/>
    </location>
</feature>
<accession>A0A3M6U8L3</accession>
<dbReference type="OrthoDB" id="5958584at2759"/>
<dbReference type="GO" id="GO:0000932">
    <property type="term" value="C:P-body"/>
    <property type="evidence" value="ECO:0007669"/>
    <property type="project" value="TreeGrafter"/>
</dbReference>
<dbReference type="SUPFAM" id="SSF55811">
    <property type="entry name" value="Nudix"/>
    <property type="match status" value="1"/>
</dbReference>
<dbReference type="GO" id="GO:0003723">
    <property type="term" value="F:RNA binding"/>
    <property type="evidence" value="ECO:0007669"/>
    <property type="project" value="UniProtKB-KW"/>
</dbReference>